<keyword evidence="6 7" id="KW-0067">ATP-binding</keyword>
<evidence type="ECO:0000313" key="10">
    <source>
        <dbReference type="EMBL" id="UJO24983.1"/>
    </source>
</evidence>
<evidence type="ECO:0000256" key="8">
    <source>
        <dbReference type="SAM" id="MobiDB-lite"/>
    </source>
</evidence>
<name>A0A9Q8UWG7_PASFU</name>
<feature type="compositionally biased region" description="Basic and acidic residues" evidence="8">
    <location>
        <begin position="151"/>
        <end position="182"/>
    </location>
</feature>
<accession>A0A9Q8UWG7</accession>
<dbReference type="PROSITE" id="PS00107">
    <property type="entry name" value="PROTEIN_KINASE_ATP"/>
    <property type="match status" value="1"/>
</dbReference>
<dbReference type="Pfam" id="PF00069">
    <property type="entry name" value="Pkinase"/>
    <property type="match status" value="1"/>
</dbReference>
<dbReference type="InterPro" id="IPR000719">
    <property type="entry name" value="Prot_kinase_dom"/>
</dbReference>
<reference evidence="10" key="2">
    <citation type="journal article" date="2022" name="Microb. Genom.">
        <title>A chromosome-scale genome assembly of the tomato pathogen Cladosporium fulvum reveals a compartmentalized genome architecture and the presence of a dispensable chromosome.</title>
        <authorList>
            <person name="Zaccaron A.Z."/>
            <person name="Chen L.H."/>
            <person name="Samaras A."/>
            <person name="Stergiopoulos I."/>
        </authorList>
    </citation>
    <scope>NUCLEOTIDE SEQUENCE</scope>
    <source>
        <strain evidence="10">Race5_Kim</strain>
    </source>
</reference>
<evidence type="ECO:0000313" key="11">
    <source>
        <dbReference type="Proteomes" id="UP000756132"/>
    </source>
</evidence>
<feature type="binding site" evidence="7">
    <location>
        <position position="277"/>
    </location>
    <ligand>
        <name>ATP</name>
        <dbReference type="ChEBI" id="CHEBI:30616"/>
    </ligand>
</feature>
<evidence type="ECO:0000256" key="2">
    <source>
        <dbReference type="ARBA" id="ARBA00012513"/>
    </source>
</evidence>
<evidence type="ECO:0000256" key="7">
    <source>
        <dbReference type="PROSITE-ProRule" id="PRU10141"/>
    </source>
</evidence>
<evidence type="ECO:0000256" key="3">
    <source>
        <dbReference type="ARBA" id="ARBA00022679"/>
    </source>
</evidence>
<feature type="compositionally biased region" description="Basic and acidic residues" evidence="8">
    <location>
        <begin position="211"/>
        <end position="220"/>
    </location>
</feature>
<dbReference type="Gene3D" id="1.10.510.10">
    <property type="entry name" value="Transferase(Phosphotransferase) domain 1"/>
    <property type="match status" value="1"/>
</dbReference>
<dbReference type="PROSITE" id="PS50011">
    <property type="entry name" value="PROTEIN_KINASE_DOM"/>
    <property type="match status" value="1"/>
</dbReference>
<dbReference type="GeneID" id="71994169"/>
<feature type="region of interest" description="Disordered" evidence="8">
    <location>
        <begin position="145"/>
        <end position="240"/>
    </location>
</feature>
<dbReference type="Proteomes" id="UP000756132">
    <property type="component" value="Chromosome 13"/>
</dbReference>
<feature type="compositionally biased region" description="Polar residues" evidence="8">
    <location>
        <begin position="230"/>
        <end position="240"/>
    </location>
</feature>
<dbReference type="InterPro" id="IPR050660">
    <property type="entry name" value="NEK_Ser/Thr_kinase"/>
</dbReference>
<gene>
    <name evidence="10" type="ORF">CLAFUR5_14291</name>
</gene>
<dbReference type="PROSITE" id="PS00108">
    <property type="entry name" value="PROTEIN_KINASE_ST"/>
    <property type="match status" value="1"/>
</dbReference>
<sequence>MALPEGEQLWVDLDIDAWNSAGKDGRGRAPFEAGARTRWNQLAADTRQQMRDALQGHHYHDEQVRAQTASLGHEPTKEDIDGLRRYMLKLDDLIDERQNLGQSIAALRTLRSVEADTGGRVVTLLNRSETTNRAERTALIDSRTRLQAVLDGHDRRQQREHARRENARREEQQQSRKRRQEELQNVQSPGIIENDGNDSDGQRSTSVFAEELLRGQAADEERSDTESEQGESIRQAQGQLSSAWAGPASLGSGAMGTCEVFVKQNSDGIIVDRVAIKDARAGQSDKFQHHELTDMPAEVAAMYKLRPLKGSERIVKIRNWRRYPLDYQEYDYRIYTEYCGHGDLHSLVKKYWPARRLDPAEPEIPEGQRDWIPEPFLWAVFESLATAGVLMLRGDLEPPMSRMWESIVHGDLKLSNVFLGEPSRDHYRGSPQAKLGDFGVSLIIKQAHQCLPEEEEPEMADFFANAQKDMPEGEKGFGTPNARPPEQKFQVAVEEKWQPDSRANVWGVGFVLWSLIKGIDQDKTLNDFDGANTEGRKPARFIKAARNQYSYKLRRLIRNCLNWNRNQRPTFD</sequence>
<keyword evidence="5" id="KW-0418">Kinase</keyword>
<feature type="domain" description="Protein kinase" evidence="9">
    <location>
        <begin position="244"/>
        <end position="572"/>
    </location>
</feature>
<keyword evidence="3" id="KW-0808">Transferase</keyword>
<evidence type="ECO:0000256" key="4">
    <source>
        <dbReference type="ARBA" id="ARBA00022741"/>
    </source>
</evidence>
<dbReference type="InterPro" id="IPR008271">
    <property type="entry name" value="Ser/Thr_kinase_AS"/>
</dbReference>
<protein>
    <recommendedName>
        <fullName evidence="2">non-specific serine/threonine protein kinase</fullName>
        <ecNumber evidence="2">2.7.11.1</ecNumber>
    </recommendedName>
</protein>
<dbReference type="SMART" id="SM00220">
    <property type="entry name" value="S_TKc"/>
    <property type="match status" value="1"/>
</dbReference>
<proteinExistence type="inferred from homology"/>
<organism evidence="10 11">
    <name type="scientific">Passalora fulva</name>
    <name type="common">Tomato leaf mold</name>
    <name type="synonym">Cladosporium fulvum</name>
    <dbReference type="NCBI Taxonomy" id="5499"/>
    <lineage>
        <taxon>Eukaryota</taxon>
        <taxon>Fungi</taxon>
        <taxon>Dikarya</taxon>
        <taxon>Ascomycota</taxon>
        <taxon>Pezizomycotina</taxon>
        <taxon>Dothideomycetes</taxon>
        <taxon>Dothideomycetidae</taxon>
        <taxon>Mycosphaerellales</taxon>
        <taxon>Mycosphaerellaceae</taxon>
        <taxon>Fulvia</taxon>
    </lineage>
</organism>
<dbReference type="EMBL" id="CP090175">
    <property type="protein sequence ID" value="UJO24983.1"/>
    <property type="molecule type" value="Genomic_DNA"/>
</dbReference>
<keyword evidence="4 7" id="KW-0547">Nucleotide-binding</keyword>
<comment type="similarity">
    <text evidence="1">Belongs to the protein kinase superfamily. NEK Ser/Thr protein kinase family. NIMA subfamily.</text>
</comment>
<dbReference type="SUPFAM" id="SSF56112">
    <property type="entry name" value="Protein kinase-like (PK-like)"/>
    <property type="match status" value="1"/>
</dbReference>
<evidence type="ECO:0000256" key="5">
    <source>
        <dbReference type="ARBA" id="ARBA00022777"/>
    </source>
</evidence>
<dbReference type="GO" id="GO:0004674">
    <property type="term" value="F:protein serine/threonine kinase activity"/>
    <property type="evidence" value="ECO:0007669"/>
    <property type="project" value="UniProtKB-EC"/>
</dbReference>
<dbReference type="AlphaFoldDB" id="A0A9Q8UWG7"/>
<keyword evidence="11" id="KW-1185">Reference proteome</keyword>
<dbReference type="PANTHER" id="PTHR43671:SF13">
    <property type="entry name" value="SERINE_THREONINE-PROTEIN KINASE NEK2"/>
    <property type="match status" value="1"/>
</dbReference>
<evidence type="ECO:0000256" key="6">
    <source>
        <dbReference type="ARBA" id="ARBA00022840"/>
    </source>
</evidence>
<dbReference type="PANTHER" id="PTHR43671">
    <property type="entry name" value="SERINE/THREONINE-PROTEIN KINASE NEK"/>
    <property type="match status" value="1"/>
</dbReference>
<reference evidence="10" key="1">
    <citation type="submission" date="2021-12" db="EMBL/GenBank/DDBJ databases">
        <authorList>
            <person name="Zaccaron A."/>
            <person name="Stergiopoulos I."/>
        </authorList>
    </citation>
    <scope>NUCLEOTIDE SEQUENCE</scope>
    <source>
        <strain evidence="10">Race5_Kim</strain>
    </source>
</reference>
<dbReference type="GO" id="GO:0005524">
    <property type="term" value="F:ATP binding"/>
    <property type="evidence" value="ECO:0007669"/>
    <property type="project" value="UniProtKB-UniRule"/>
</dbReference>
<evidence type="ECO:0000256" key="1">
    <source>
        <dbReference type="ARBA" id="ARBA00010886"/>
    </source>
</evidence>
<dbReference type="RefSeq" id="XP_047769349.1">
    <property type="nucleotide sequence ID" value="XM_047913439.1"/>
</dbReference>
<dbReference type="OrthoDB" id="310217at2759"/>
<dbReference type="KEGG" id="ffu:CLAFUR5_14291"/>
<evidence type="ECO:0000259" key="9">
    <source>
        <dbReference type="PROSITE" id="PS50011"/>
    </source>
</evidence>
<dbReference type="InterPro" id="IPR011009">
    <property type="entry name" value="Kinase-like_dom_sf"/>
</dbReference>
<dbReference type="EC" id="2.7.11.1" evidence="2"/>
<dbReference type="InterPro" id="IPR017441">
    <property type="entry name" value="Protein_kinase_ATP_BS"/>
</dbReference>